<feature type="domain" description="DUF2231" evidence="1">
    <location>
        <begin position="3"/>
        <end position="161"/>
    </location>
</feature>
<dbReference type="EMBL" id="HG992977">
    <property type="protein sequence ID" value="CAE6996574.1"/>
    <property type="molecule type" value="Genomic_DNA"/>
</dbReference>
<sequence>MSKPLHPATVHFPITATLATAALDGVYFLSQYGPTSSIVASTFKSLDIALSPSLFPVLSYYTTILTLLFSIPAVLTGIPQMLPLIQRDGFKTKKAQMAVAHAAINYMTIGGAAYNWWTRRGNNGFVPSEMNVLVSSVLAMPATIFAAGLGGTLVYVYGMGMGGGGTGRTKKAQ</sequence>
<organism evidence="2 3">
    <name type="scientific">Pyrenophora teres f. teres</name>
    <dbReference type="NCBI Taxonomy" id="97479"/>
    <lineage>
        <taxon>Eukaryota</taxon>
        <taxon>Fungi</taxon>
        <taxon>Dikarya</taxon>
        <taxon>Ascomycota</taxon>
        <taxon>Pezizomycotina</taxon>
        <taxon>Dothideomycetes</taxon>
        <taxon>Pleosporomycetidae</taxon>
        <taxon>Pleosporales</taxon>
        <taxon>Pleosporineae</taxon>
        <taxon>Pleosporaceae</taxon>
        <taxon>Pyrenophora</taxon>
    </lineage>
</organism>
<proteinExistence type="predicted"/>
<reference evidence="2" key="1">
    <citation type="submission" date="2021-02" db="EMBL/GenBank/DDBJ databases">
        <authorList>
            <person name="Syme A R."/>
            <person name="Syme A R."/>
            <person name="Moolhuijzen P."/>
        </authorList>
    </citation>
    <scope>NUCLEOTIDE SEQUENCE</scope>
    <source>
        <strain evidence="2">W1-1</strain>
    </source>
</reference>
<name>A0A6S6VQG9_9PLEO</name>
<dbReference type="Pfam" id="PF09990">
    <property type="entry name" value="DUF2231"/>
    <property type="match status" value="1"/>
</dbReference>
<dbReference type="Proteomes" id="UP000472372">
    <property type="component" value="Chromosome 1"/>
</dbReference>
<dbReference type="AlphaFoldDB" id="A0A6S6VQG9"/>
<protein>
    <recommendedName>
        <fullName evidence="1">DUF2231 domain-containing protein</fullName>
    </recommendedName>
</protein>
<gene>
    <name evidence="2" type="ORF">PTTW11_00363</name>
</gene>
<accession>A0A6S6VQG9</accession>
<evidence type="ECO:0000313" key="3">
    <source>
        <dbReference type="Proteomes" id="UP000472372"/>
    </source>
</evidence>
<dbReference type="InterPro" id="IPR019251">
    <property type="entry name" value="DUF2231_TM"/>
</dbReference>
<evidence type="ECO:0000259" key="1">
    <source>
        <dbReference type="Pfam" id="PF09990"/>
    </source>
</evidence>
<evidence type="ECO:0000313" key="2">
    <source>
        <dbReference type="EMBL" id="CAE6996574.1"/>
    </source>
</evidence>